<protein>
    <submittedName>
        <fullName evidence="1">Uncharacterized protein</fullName>
    </submittedName>
</protein>
<proteinExistence type="predicted"/>
<evidence type="ECO:0000313" key="1">
    <source>
        <dbReference type="EMBL" id="WVZ62797.1"/>
    </source>
</evidence>
<dbReference type="AlphaFoldDB" id="A0AAQ3SYJ1"/>
<name>A0AAQ3SYJ1_PASNO</name>
<gene>
    <name evidence="1" type="ORF">U9M48_012499</name>
</gene>
<reference evidence="1 2" key="1">
    <citation type="submission" date="2024-02" db="EMBL/GenBank/DDBJ databases">
        <title>High-quality chromosome-scale genome assembly of Pensacola bahiagrass (Paspalum notatum Flugge var. saurae).</title>
        <authorList>
            <person name="Vega J.M."/>
            <person name="Podio M."/>
            <person name="Orjuela J."/>
            <person name="Siena L.A."/>
            <person name="Pessino S.C."/>
            <person name="Combes M.C."/>
            <person name="Mariac C."/>
            <person name="Albertini E."/>
            <person name="Pupilli F."/>
            <person name="Ortiz J.P.A."/>
            <person name="Leblanc O."/>
        </authorList>
    </citation>
    <scope>NUCLEOTIDE SEQUENCE [LARGE SCALE GENOMIC DNA]</scope>
    <source>
        <strain evidence="1">R1</strain>
        <tissue evidence="1">Leaf</tissue>
    </source>
</reference>
<sequence>MSVLAFVTRLIAIKSKYFFSNKCFNDLVQLIEDAFSEPHNLPKDMYQCKRLTKSLGMGYAKIDMCTDNCILFCDDDKDEKSA</sequence>
<keyword evidence="2" id="KW-1185">Reference proteome</keyword>
<evidence type="ECO:0000313" key="2">
    <source>
        <dbReference type="Proteomes" id="UP001341281"/>
    </source>
</evidence>
<dbReference type="EMBL" id="CP144747">
    <property type="protein sequence ID" value="WVZ62797.1"/>
    <property type="molecule type" value="Genomic_DNA"/>
</dbReference>
<accession>A0AAQ3SYJ1</accession>
<organism evidence="1 2">
    <name type="scientific">Paspalum notatum var. saurae</name>
    <dbReference type="NCBI Taxonomy" id="547442"/>
    <lineage>
        <taxon>Eukaryota</taxon>
        <taxon>Viridiplantae</taxon>
        <taxon>Streptophyta</taxon>
        <taxon>Embryophyta</taxon>
        <taxon>Tracheophyta</taxon>
        <taxon>Spermatophyta</taxon>
        <taxon>Magnoliopsida</taxon>
        <taxon>Liliopsida</taxon>
        <taxon>Poales</taxon>
        <taxon>Poaceae</taxon>
        <taxon>PACMAD clade</taxon>
        <taxon>Panicoideae</taxon>
        <taxon>Andropogonodae</taxon>
        <taxon>Paspaleae</taxon>
        <taxon>Paspalinae</taxon>
        <taxon>Paspalum</taxon>
    </lineage>
</organism>
<dbReference type="Proteomes" id="UP001341281">
    <property type="component" value="Chromosome 03"/>
</dbReference>